<comment type="caution">
    <text evidence="2">The sequence shown here is derived from an EMBL/GenBank/DDBJ whole genome shotgun (WGS) entry which is preliminary data.</text>
</comment>
<keyword evidence="3" id="KW-1185">Reference proteome</keyword>
<organism evidence="2 3">
    <name type="scientific">Streptomyces smyrnaeus</name>
    <dbReference type="NCBI Taxonomy" id="1387713"/>
    <lineage>
        <taxon>Bacteria</taxon>
        <taxon>Bacillati</taxon>
        <taxon>Actinomycetota</taxon>
        <taxon>Actinomycetes</taxon>
        <taxon>Kitasatosporales</taxon>
        <taxon>Streptomycetaceae</taxon>
        <taxon>Streptomyces</taxon>
    </lineage>
</organism>
<proteinExistence type="predicted"/>
<dbReference type="Proteomes" id="UP000721954">
    <property type="component" value="Unassembled WGS sequence"/>
</dbReference>
<sequence>MDAETVIWTLILFGGTVLAVVWLGYVAWRKERESTADGNGAEPSAE</sequence>
<reference evidence="2 3" key="1">
    <citation type="submission" date="2021-02" db="EMBL/GenBank/DDBJ databases">
        <title>Streptomyces spirodelae sp. nov., isolated from duckweed.</title>
        <authorList>
            <person name="Saimee Y."/>
            <person name="Duangmal K."/>
        </authorList>
    </citation>
    <scope>NUCLEOTIDE SEQUENCE [LARGE SCALE GENOMIC DNA]</scope>
    <source>
        <strain evidence="2 3">DSM 42105</strain>
    </source>
</reference>
<protein>
    <submittedName>
        <fullName evidence="2">Uncharacterized protein</fullName>
    </submittedName>
</protein>
<keyword evidence="1" id="KW-1133">Transmembrane helix</keyword>
<name>A0ABS3XWM1_9ACTN</name>
<dbReference type="GeneID" id="96260033"/>
<gene>
    <name evidence="2" type="ORF">JW613_15605</name>
</gene>
<keyword evidence="1" id="KW-0812">Transmembrane</keyword>
<dbReference type="EMBL" id="JAFFZM010000008">
    <property type="protein sequence ID" value="MBO8199711.1"/>
    <property type="molecule type" value="Genomic_DNA"/>
</dbReference>
<dbReference type="RefSeq" id="WP_209211411.1">
    <property type="nucleotide sequence ID" value="NZ_JAFFZM010000008.1"/>
</dbReference>
<evidence type="ECO:0000256" key="1">
    <source>
        <dbReference type="SAM" id="Phobius"/>
    </source>
</evidence>
<keyword evidence="1" id="KW-0472">Membrane</keyword>
<feature type="transmembrane region" description="Helical" evidence="1">
    <location>
        <begin position="6"/>
        <end position="28"/>
    </location>
</feature>
<evidence type="ECO:0000313" key="3">
    <source>
        <dbReference type="Proteomes" id="UP000721954"/>
    </source>
</evidence>
<accession>A0ABS3XWM1</accession>
<evidence type="ECO:0000313" key="2">
    <source>
        <dbReference type="EMBL" id="MBO8199711.1"/>
    </source>
</evidence>